<sequence length="621" mass="69500">MGQKNEEAAAPDVVKEGNSPITDENRSSWDNPLEFVFSCLNYAIGLGNIWRFPYLCYSNGGGAFLLAYFIMLILMGTPIFFLELLIGQYSGVGPDLVFKYIAPVFSGLGYCCLLVVFFITIYYMVIVSWTSFYFFASFTTNLGYGSCDHGFNSVGCYSASEEAKCLDNQTYYNRSCVLSDELCRQNQMDSAVNRTFCVNGTEEVSINRLIDRTLATSEYFSEYVLGINGATWEDFGGMRWEIFGCLLFSWAVCYLAVLKGVKTSGKVVYFTVIFPYFILTALVVQGVILEGAVDGILLFLRPDWNKLLEIDVWAAAASQTFYSFGIACGSLITLASYNKFKNNCLTDAIVVSATNAFTSIYAGFAIFSMLGFLANQMGLPVDEVATDGPGLAFIAYPEAILRLPGSTAWSLMFFFMLFILGLGTQFAGVEAISCCIMDKWSAVRKYKSYLNLAICLVCFLLAIPMCFSGGIYLFTLMEWNTASWAIMLIGFGEVVAVSWCYGCLKFIGHMEDMSISMRKLWKGYWWLSWVVVTPLTLLGIFVFQMNYYSPASYEDYQFPVWADVLGLLMGLTTLVPFFAFAIHVIWKREYTGWALFQPTKDWKPQSGLTESRLSLSSNKTA</sequence>
<keyword evidence="7 12" id="KW-0472">Membrane</keyword>
<proteinExistence type="inferred from homology"/>
<keyword evidence="8" id="KW-0915">Sodium</keyword>
<dbReference type="EnsemblMetazoa" id="XM_019909734.1">
    <property type="protein sequence ID" value="XP_019765293.1"/>
    <property type="gene ID" value="LOC109541054"/>
</dbReference>
<dbReference type="OMA" id="YLFTLMD"/>
<feature type="transmembrane region" description="Helical" evidence="12">
    <location>
        <begin position="267"/>
        <end position="292"/>
    </location>
</feature>
<feature type="transmembrane region" description="Helical" evidence="12">
    <location>
        <begin position="449"/>
        <end position="475"/>
    </location>
</feature>
<dbReference type="PANTHER" id="PTHR11616">
    <property type="entry name" value="SODIUM/CHLORIDE DEPENDENT TRANSPORTER"/>
    <property type="match status" value="1"/>
</dbReference>
<evidence type="ECO:0000256" key="12">
    <source>
        <dbReference type="SAM" id="Phobius"/>
    </source>
</evidence>
<dbReference type="GO" id="GO:0015179">
    <property type="term" value="F:L-amino acid transmembrane transporter activity"/>
    <property type="evidence" value="ECO:0007669"/>
    <property type="project" value="TreeGrafter"/>
</dbReference>
<keyword evidence="15" id="KW-1185">Reference proteome</keyword>
<dbReference type="EMBL" id="KB741077">
    <property type="protein sequence ID" value="ENN74298.1"/>
    <property type="molecule type" value="Genomic_DNA"/>
</dbReference>
<feature type="transmembrane region" description="Helical" evidence="12">
    <location>
        <begin position="411"/>
        <end position="437"/>
    </location>
</feature>
<evidence type="ECO:0000313" key="15">
    <source>
        <dbReference type="Proteomes" id="UP000019118"/>
    </source>
</evidence>
<dbReference type="PROSITE" id="PS50267">
    <property type="entry name" value="NA_NEUROTRAN_SYMP_3"/>
    <property type="match status" value="1"/>
</dbReference>
<keyword evidence="3 10" id="KW-0813">Transport</keyword>
<feature type="binding site" evidence="8">
    <location>
        <position position="420"/>
    </location>
    <ligand>
        <name>Na(+)</name>
        <dbReference type="ChEBI" id="CHEBI:29101"/>
        <label>1</label>
    </ligand>
</feature>
<evidence type="ECO:0000256" key="4">
    <source>
        <dbReference type="ARBA" id="ARBA00022692"/>
    </source>
</evidence>
<reference evidence="14" key="2">
    <citation type="submission" date="2024-08" db="UniProtKB">
        <authorList>
            <consortium name="EnsemblMetazoa"/>
        </authorList>
    </citation>
    <scope>IDENTIFICATION</scope>
</reference>
<evidence type="ECO:0000256" key="5">
    <source>
        <dbReference type="ARBA" id="ARBA00022847"/>
    </source>
</evidence>
<dbReference type="Pfam" id="PF00209">
    <property type="entry name" value="SNF"/>
    <property type="match status" value="1"/>
</dbReference>
<dbReference type="PANTHER" id="PTHR11616:SF236">
    <property type="entry name" value="TRANSPORTER"/>
    <property type="match status" value="1"/>
</dbReference>
<evidence type="ECO:0000256" key="2">
    <source>
        <dbReference type="ARBA" id="ARBA00006459"/>
    </source>
</evidence>
<feature type="transmembrane region" description="Helical" evidence="12">
    <location>
        <begin position="240"/>
        <end position="258"/>
    </location>
</feature>
<feature type="binding site" evidence="8">
    <location>
        <position position="323"/>
    </location>
    <ligand>
        <name>Na(+)</name>
        <dbReference type="ChEBI" id="CHEBI:29101"/>
        <label>1</label>
    </ligand>
</feature>
<keyword evidence="8" id="KW-0479">Metal-binding</keyword>
<dbReference type="PROSITE" id="PS00610">
    <property type="entry name" value="NA_NEUROTRAN_SYMP_1"/>
    <property type="match status" value="1"/>
</dbReference>
<dbReference type="Proteomes" id="UP000019118">
    <property type="component" value="Unassembled WGS sequence"/>
</dbReference>
<keyword evidence="9" id="KW-1015">Disulfide bond</keyword>
<feature type="binding site" evidence="8">
    <location>
        <position position="48"/>
    </location>
    <ligand>
        <name>Na(+)</name>
        <dbReference type="ChEBI" id="CHEBI:29101"/>
        <label>1</label>
    </ligand>
</feature>
<dbReference type="InterPro" id="IPR037272">
    <property type="entry name" value="SNS_sf"/>
</dbReference>
<evidence type="ECO:0000256" key="3">
    <source>
        <dbReference type="ARBA" id="ARBA00022448"/>
    </source>
</evidence>
<evidence type="ECO:0000313" key="14">
    <source>
        <dbReference type="EnsemblMetazoa" id="XP_019765293.1"/>
    </source>
</evidence>
<dbReference type="KEGG" id="dpa:109541054"/>
<accession>N6T994</accession>
<evidence type="ECO:0000256" key="6">
    <source>
        <dbReference type="ARBA" id="ARBA00022989"/>
    </source>
</evidence>
<dbReference type="GO" id="GO:0005886">
    <property type="term" value="C:plasma membrane"/>
    <property type="evidence" value="ECO:0007669"/>
    <property type="project" value="TreeGrafter"/>
</dbReference>
<dbReference type="OrthoDB" id="6581954at2759"/>
<dbReference type="GO" id="GO:0089718">
    <property type="term" value="P:amino acid import across plasma membrane"/>
    <property type="evidence" value="ECO:0007669"/>
    <property type="project" value="TreeGrafter"/>
</dbReference>
<reference evidence="13 15" key="1">
    <citation type="journal article" date="2013" name="Genome Biol.">
        <title>Draft genome of the mountain pine beetle, Dendroctonus ponderosae Hopkins, a major forest pest.</title>
        <authorList>
            <person name="Keeling C.I."/>
            <person name="Yuen M.M."/>
            <person name="Liao N.Y."/>
            <person name="Docking T.R."/>
            <person name="Chan S.K."/>
            <person name="Taylor G.A."/>
            <person name="Palmquist D.L."/>
            <person name="Jackman S.D."/>
            <person name="Nguyen A."/>
            <person name="Li M."/>
            <person name="Henderson H."/>
            <person name="Janes J.K."/>
            <person name="Zhao Y."/>
            <person name="Pandoh P."/>
            <person name="Moore R."/>
            <person name="Sperling F.A."/>
            <person name="Huber D.P."/>
            <person name="Birol I."/>
            <person name="Jones S.J."/>
            <person name="Bohlmann J."/>
        </authorList>
    </citation>
    <scope>NUCLEOTIDE SEQUENCE</scope>
</reference>
<dbReference type="HOGENOM" id="CLU_006855_9_5_1"/>
<feature type="non-terminal residue" evidence="13">
    <location>
        <position position="1"/>
    </location>
</feature>
<dbReference type="GO" id="GO:0005283">
    <property type="term" value="F:amino acid:sodium symporter activity"/>
    <property type="evidence" value="ECO:0007669"/>
    <property type="project" value="TreeGrafter"/>
</dbReference>
<feature type="transmembrane region" description="Helical" evidence="12">
    <location>
        <begin position="481"/>
        <end position="504"/>
    </location>
</feature>
<feature type="transmembrane region" description="Helical" evidence="12">
    <location>
        <begin position="312"/>
        <end position="337"/>
    </location>
</feature>
<feature type="binding site" evidence="8">
    <location>
        <position position="355"/>
    </location>
    <ligand>
        <name>Na(+)</name>
        <dbReference type="ChEBI" id="CHEBI:29101"/>
        <label>1</label>
    </ligand>
</feature>
<evidence type="ECO:0000256" key="11">
    <source>
        <dbReference type="SAM" id="MobiDB-lite"/>
    </source>
</evidence>
<comment type="similarity">
    <text evidence="2 10">Belongs to the sodium:neurotransmitter symporter (SNF) (TC 2.A.22) family.</text>
</comment>
<name>N6T994_DENPD</name>
<feature type="transmembrane region" description="Helical" evidence="12">
    <location>
        <begin position="349"/>
        <end position="374"/>
    </location>
</feature>
<feature type="transmembrane region" description="Helical" evidence="12">
    <location>
        <begin position="107"/>
        <end position="136"/>
    </location>
</feature>
<evidence type="ECO:0000256" key="1">
    <source>
        <dbReference type="ARBA" id="ARBA00004141"/>
    </source>
</evidence>
<feature type="region of interest" description="Disordered" evidence="11">
    <location>
        <begin position="1"/>
        <end position="25"/>
    </location>
</feature>
<evidence type="ECO:0000256" key="10">
    <source>
        <dbReference type="RuleBase" id="RU003732"/>
    </source>
</evidence>
<gene>
    <name evidence="14" type="primary">109541054</name>
    <name evidence="13" type="ORF">YQE_09270</name>
</gene>
<feature type="transmembrane region" description="Helical" evidence="12">
    <location>
        <begin position="65"/>
        <end position="86"/>
    </location>
</feature>
<protein>
    <recommendedName>
        <fullName evidence="10">Transporter</fullName>
    </recommendedName>
</protein>
<evidence type="ECO:0000256" key="9">
    <source>
        <dbReference type="PIRSR" id="PIRSR600175-2"/>
    </source>
</evidence>
<comment type="subcellular location">
    <subcellularLocation>
        <location evidence="1">Membrane</location>
        <topology evidence="1">Multi-pass membrane protein</topology>
    </subcellularLocation>
</comment>
<evidence type="ECO:0000313" key="13">
    <source>
        <dbReference type="EMBL" id="ENN74298.1"/>
    </source>
</evidence>
<dbReference type="GO" id="GO:0015187">
    <property type="term" value="F:glycine transmembrane transporter activity"/>
    <property type="evidence" value="ECO:0007669"/>
    <property type="project" value="TreeGrafter"/>
</dbReference>
<feature type="disulfide bond" evidence="9">
    <location>
        <begin position="147"/>
        <end position="156"/>
    </location>
</feature>
<organism evidence="13">
    <name type="scientific">Dendroctonus ponderosae</name>
    <name type="common">Mountain pine beetle</name>
    <dbReference type="NCBI Taxonomy" id="77166"/>
    <lineage>
        <taxon>Eukaryota</taxon>
        <taxon>Metazoa</taxon>
        <taxon>Ecdysozoa</taxon>
        <taxon>Arthropoda</taxon>
        <taxon>Hexapoda</taxon>
        <taxon>Insecta</taxon>
        <taxon>Pterygota</taxon>
        <taxon>Neoptera</taxon>
        <taxon>Endopterygota</taxon>
        <taxon>Coleoptera</taxon>
        <taxon>Polyphaga</taxon>
        <taxon>Cucujiformia</taxon>
        <taxon>Curculionidae</taxon>
        <taxon>Scolytinae</taxon>
        <taxon>Dendroctonus</taxon>
    </lineage>
</organism>
<evidence type="ECO:0000256" key="8">
    <source>
        <dbReference type="PIRSR" id="PIRSR600175-1"/>
    </source>
</evidence>
<dbReference type="SUPFAM" id="SSF161070">
    <property type="entry name" value="SNF-like"/>
    <property type="match status" value="1"/>
</dbReference>
<dbReference type="InterPro" id="IPR000175">
    <property type="entry name" value="Na/ntran_symport"/>
</dbReference>
<evidence type="ECO:0000256" key="7">
    <source>
        <dbReference type="ARBA" id="ARBA00023136"/>
    </source>
</evidence>
<feature type="binding site" evidence="8">
    <location>
        <position position="43"/>
    </location>
    <ligand>
        <name>Na(+)</name>
        <dbReference type="ChEBI" id="CHEBI:29101"/>
        <label>1</label>
    </ligand>
</feature>
<keyword evidence="5 10" id="KW-0769">Symport</keyword>
<keyword evidence="4 10" id="KW-0812">Transmembrane</keyword>
<feature type="transmembrane region" description="Helical" evidence="12">
    <location>
        <begin position="564"/>
        <end position="586"/>
    </location>
</feature>
<feature type="transmembrane region" description="Helical" evidence="12">
    <location>
        <begin position="524"/>
        <end position="544"/>
    </location>
</feature>
<dbReference type="AlphaFoldDB" id="N6T994"/>
<dbReference type="PRINTS" id="PR00176">
    <property type="entry name" value="NANEUSMPORT"/>
</dbReference>
<dbReference type="GO" id="GO:0046872">
    <property type="term" value="F:metal ion binding"/>
    <property type="evidence" value="ECO:0007669"/>
    <property type="project" value="UniProtKB-KW"/>
</dbReference>
<keyword evidence="6 12" id="KW-1133">Transmembrane helix</keyword>